<evidence type="ECO:0000256" key="1">
    <source>
        <dbReference type="SAM" id="MobiDB-lite"/>
    </source>
</evidence>
<sequence>MIEVKADKQSYLRVKESLELLALDQKSRQRILRKVGAQIAKTTRKNIRAQRGPDGQQWKQRQRGRGKMLRGFTKKLKHFQRNSFDLFVGWPSARGSVAYQHHHGLSQSSGLSARKRQAKKQSEPGPDESATREQAKALRDLDYRFEPQGRQKRGKKPTLKWIMDNMKVGEAAKTIQSLENKTPARSWEIGRPERHLIGVSPKRTAMMIKRELTRNRSK</sequence>
<dbReference type="PATRIC" id="fig|265726.11.peg.157"/>
<feature type="region of interest" description="Disordered" evidence="1">
    <location>
        <begin position="45"/>
        <end position="65"/>
    </location>
</feature>
<dbReference type="STRING" id="265726.KY46_00730"/>
<dbReference type="NCBIfam" id="TIGR01635">
    <property type="entry name" value="tail_comp_S"/>
    <property type="match status" value="1"/>
</dbReference>
<gene>
    <name evidence="2" type="ORF">KY46_00730</name>
</gene>
<name>A0A0F5VGZ4_9GAMM</name>
<dbReference type="RefSeq" id="WP_046218718.1">
    <property type="nucleotide sequence ID" value="NZ_JWYV01000001.1"/>
</dbReference>
<organism evidence="2 3">
    <name type="scientific">Photobacterium halotolerans</name>
    <dbReference type="NCBI Taxonomy" id="265726"/>
    <lineage>
        <taxon>Bacteria</taxon>
        <taxon>Pseudomonadati</taxon>
        <taxon>Pseudomonadota</taxon>
        <taxon>Gammaproteobacteria</taxon>
        <taxon>Vibrionales</taxon>
        <taxon>Vibrionaceae</taxon>
        <taxon>Photobacterium</taxon>
    </lineage>
</organism>
<reference evidence="2 3" key="1">
    <citation type="submission" date="2014-12" db="EMBL/GenBank/DDBJ databases">
        <title>Mercury Reductase activity and rhizosphere competence traits in the genome of root associated Photobacterium halotolerans MELD1.</title>
        <authorList>
            <person name="Mathew D.C."/>
            <person name="Huang C.-C."/>
        </authorList>
    </citation>
    <scope>NUCLEOTIDE SEQUENCE [LARGE SCALE GENOMIC DNA]</scope>
    <source>
        <strain evidence="2 3">MELD1</strain>
    </source>
</reference>
<dbReference type="Proteomes" id="UP000033633">
    <property type="component" value="Unassembled WGS sequence"/>
</dbReference>
<feature type="region of interest" description="Disordered" evidence="1">
    <location>
        <begin position="102"/>
        <end position="134"/>
    </location>
</feature>
<comment type="caution">
    <text evidence="2">The sequence shown here is derived from an EMBL/GenBank/DDBJ whole genome shotgun (WGS) entry which is preliminary data.</text>
</comment>
<evidence type="ECO:0000313" key="2">
    <source>
        <dbReference type="EMBL" id="KKD01389.1"/>
    </source>
</evidence>
<accession>A0A0F5VGZ4</accession>
<dbReference type="EMBL" id="JWYV01000001">
    <property type="protein sequence ID" value="KKD01389.1"/>
    <property type="molecule type" value="Genomic_DNA"/>
</dbReference>
<dbReference type="AlphaFoldDB" id="A0A0F5VGZ4"/>
<evidence type="ECO:0000313" key="3">
    <source>
        <dbReference type="Proteomes" id="UP000033633"/>
    </source>
</evidence>
<dbReference type="InterPro" id="IPR006522">
    <property type="entry name" value="Phage_virion_morphogenesis"/>
</dbReference>
<keyword evidence="3" id="KW-1185">Reference proteome</keyword>
<protein>
    <submittedName>
        <fullName evidence="2">Tail fiber protein</fullName>
    </submittedName>
</protein>
<dbReference type="Pfam" id="PF05069">
    <property type="entry name" value="Phage_tail_S"/>
    <property type="match status" value="1"/>
</dbReference>
<dbReference type="OrthoDB" id="5864577at2"/>
<proteinExistence type="predicted"/>